<comment type="subcellular location">
    <subcellularLocation>
        <location evidence="7">Cytoplasm</location>
    </subcellularLocation>
</comment>
<comment type="pathway">
    <text evidence="2">Porphyrin-containing compound metabolism; protoporphyrin-IX biosynthesis; 5-aminolevulinate from L-glutamyl-tRNA(Glu): step 2/2.</text>
</comment>
<organism evidence="8 9">
    <name type="scientific">Porphyromonas canoris</name>
    <dbReference type="NCBI Taxonomy" id="36875"/>
    <lineage>
        <taxon>Bacteria</taxon>
        <taxon>Pseudomonadati</taxon>
        <taxon>Bacteroidota</taxon>
        <taxon>Bacteroidia</taxon>
        <taxon>Bacteroidales</taxon>
        <taxon>Porphyromonadaceae</taxon>
        <taxon>Porphyromonas</taxon>
    </lineage>
</organism>
<dbReference type="PANTHER" id="PTHR43713">
    <property type="entry name" value="GLUTAMATE-1-SEMIALDEHYDE 2,1-AMINOMUTASE"/>
    <property type="match status" value="1"/>
</dbReference>
<proteinExistence type="inferred from homology"/>
<evidence type="ECO:0000256" key="3">
    <source>
        <dbReference type="ARBA" id="ARBA00008981"/>
    </source>
</evidence>
<keyword evidence="9" id="KW-1185">Reference proteome</keyword>
<evidence type="ECO:0000256" key="2">
    <source>
        <dbReference type="ARBA" id="ARBA00004819"/>
    </source>
</evidence>
<dbReference type="GO" id="GO:0008483">
    <property type="term" value="F:transaminase activity"/>
    <property type="evidence" value="ECO:0007669"/>
    <property type="project" value="UniProtKB-KW"/>
</dbReference>
<keyword evidence="5 7" id="KW-0413">Isomerase</keyword>
<dbReference type="EMBL" id="JQZV01000013">
    <property type="protein sequence ID" value="KGN92088.1"/>
    <property type="molecule type" value="Genomic_DNA"/>
</dbReference>
<dbReference type="Gene3D" id="3.40.640.10">
    <property type="entry name" value="Type I PLP-dependent aspartate aminotransferase-like (Major domain)"/>
    <property type="match status" value="1"/>
</dbReference>
<comment type="similarity">
    <text evidence="3 7">Belongs to the class-III pyridoxal-phosphate-dependent aminotransferase family. HemL subfamily.</text>
</comment>
<dbReference type="PROSITE" id="PS00600">
    <property type="entry name" value="AA_TRANSFER_CLASS_3"/>
    <property type="match status" value="1"/>
</dbReference>
<keyword evidence="8" id="KW-0032">Aminotransferase</keyword>
<evidence type="ECO:0000256" key="7">
    <source>
        <dbReference type="HAMAP-Rule" id="MF_00375"/>
    </source>
</evidence>
<comment type="cofactor">
    <cofactor evidence="1 7">
        <name>pyridoxal 5'-phosphate</name>
        <dbReference type="ChEBI" id="CHEBI:597326"/>
    </cofactor>
</comment>
<dbReference type="InterPro" id="IPR015422">
    <property type="entry name" value="PyrdxlP-dep_Trfase_small"/>
</dbReference>
<comment type="caution">
    <text evidence="8">The sequence shown here is derived from an EMBL/GenBank/DDBJ whole genome shotgun (WGS) entry which is preliminary data.</text>
</comment>
<reference evidence="8 9" key="1">
    <citation type="submission" date="2014-08" db="EMBL/GenBank/DDBJ databases">
        <title>Porphyromonas canoris strain:OH2762 Genome sequencing.</title>
        <authorList>
            <person name="Wallis C."/>
            <person name="Deusch O."/>
            <person name="O'Flynn C."/>
            <person name="Davis I."/>
            <person name="Jospin G."/>
            <person name="Darling A.E."/>
            <person name="Coil D.A."/>
            <person name="Alexiev A."/>
            <person name="Horsfall A."/>
            <person name="Kirkwood N."/>
            <person name="Harris S."/>
            <person name="Eisen J.A."/>
        </authorList>
    </citation>
    <scope>NUCLEOTIDE SEQUENCE [LARGE SCALE GENOMIC DNA]</scope>
    <source>
        <strain evidence="9">COT-108 OH2762</strain>
    </source>
</reference>
<keyword evidence="8" id="KW-0808">Transferase</keyword>
<evidence type="ECO:0000313" key="8">
    <source>
        <dbReference type="EMBL" id="KGN92088.1"/>
    </source>
</evidence>
<dbReference type="InterPro" id="IPR004639">
    <property type="entry name" value="4pyrrol_synth_GluAld_NH2Trfase"/>
</dbReference>
<dbReference type="NCBIfam" id="TIGR00713">
    <property type="entry name" value="hemL"/>
    <property type="match status" value="1"/>
</dbReference>
<feature type="modified residue" description="N6-(pyridoxal phosphate)lysine" evidence="7">
    <location>
        <position position="267"/>
    </location>
</feature>
<gene>
    <name evidence="7" type="primary">hemL</name>
    <name evidence="8" type="ORF">HQ43_08595</name>
</gene>
<keyword evidence="4 7" id="KW-0663">Pyridoxal phosphate</keyword>
<name>A0ABR4XKA8_9PORP</name>
<evidence type="ECO:0000256" key="1">
    <source>
        <dbReference type="ARBA" id="ARBA00001933"/>
    </source>
</evidence>
<dbReference type="EC" id="5.4.3.8" evidence="7"/>
<dbReference type="NCBIfam" id="NF000818">
    <property type="entry name" value="PRK00062.1"/>
    <property type="match status" value="1"/>
</dbReference>
<dbReference type="InterPro" id="IPR015421">
    <property type="entry name" value="PyrdxlP-dep_Trfase_major"/>
</dbReference>
<dbReference type="Pfam" id="PF00202">
    <property type="entry name" value="Aminotran_3"/>
    <property type="match status" value="1"/>
</dbReference>
<keyword evidence="7" id="KW-0963">Cytoplasm</keyword>
<evidence type="ECO:0000313" key="9">
    <source>
        <dbReference type="Proteomes" id="UP000030101"/>
    </source>
</evidence>
<comment type="catalytic activity">
    <reaction evidence="7">
        <text>(S)-4-amino-5-oxopentanoate = 5-aminolevulinate</text>
        <dbReference type="Rhea" id="RHEA:14265"/>
        <dbReference type="ChEBI" id="CHEBI:57501"/>
        <dbReference type="ChEBI" id="CHEBI:356416"/>
        <dbReference type="EC" id="5.4.3.8"/>
    </reaction>
</comment>
<dbReference type="PANTHER" id="PTHR43713:SF3">
    <property type="entry name" value="GLUTAMATE-1-SEMIALDEHYDE 2,1-AMINOMUTASE 1, CHLOROPLASTIC-RELATED"/>
    <property type="match status" value="1"/>
</dbReference>
<dbReference type="SUPFAM" id="SSF53383">
    <property type="entry name" value="PLP-dependent transferases"/>
    <property type="match status" value="1"/>
</dbReference>
<dbReference type="Gene3D" id="3.90.1150.10">
    <property type="entry name" value="Aspartate Aminotransferase, domain 1"/>
    <property type="match status" value="1"/>
</dbReference>
<dbReference type="InterPro" id="IPR015424">
    <property type="entry name" value="PyrdxlP-dep_Trfase"/>
</dbReference>
<dbReference type="RefSeq" id="WP_036792005.1">
    <property type="nucleotide sequence ID" value="NZ_JQZV01000013.1"/>
</dbReference>
<accession>A0ABR4XKA8</accession>
<dbReference type="Proteomes" id="UP000030101">
    <property type="component" value="Unassembled WGS sequence"/>
</dbReference>
<evidence type="ECO:0000256" key="4">
    <source>
        <dbReference type="ARBA" id="ARBA00022898"/>
    </source>
</evidence>
<protein>
    <recommendedName>
        <fullName evidence="7">Glutamate-1-semialdehyde 2,1-aminomutase</fullName>
        <shortName evidence="7">GSA</shortName>
        <ecNumber evidence="7">5.4.3.8</ecNumber>
    </recommendedName>
    <alternativeName>
        <fullName evidence="7">Glutamate-1-semialdehyde aminotransferase</fullName>
        <shortName evidence="7">GSA-AT</shortName>
    </alternativeName>
</protein>
<dbReference type="InterPro" id="IPR005814">
    <property type="entry name" value="Aminotrans_3"/>
</dbReference>
<dbReference type="GO" id="GO:0042286">
    <property type="term" value="F:glutamate-1-semialdehyde 2,1-aminomutase activity"/>
    <property type="evidence" value="ECO:0007669"/>
    <property type="project" value="UniProtKB-EC"/>
</dbReference>
<comment type="subunit">
    <text evidence="7">Homodimer.</text>
</comment>
<dbReference type="InterPro" id="IPR049704">
    <property type="entry name" value="Aminotrans_3_PPA_site"/>
</dbReference>
<evidence type="ECO:0000256" key="5">
    <source>
        <dbReference type="ARBA" id="ARBA00023235"/>
    </source>
</evidence>
<keyword evidence="6 7" id="KW-0627">Porphyrin biosynthesis</keyword>
<evidence type="ECO:0000256" key="6">
    <source>
        <dbReference type="ARBA" id="ARBA00023244"/>
    </source>
</evidence>
<dbReference type="HAMAP" id="MF_00375">
    <property type="entry name" value="HemL_aminotrans_3"/>
    <property type="match status" value="1"/>
</dbReference>
<sequence>MQWNKSIELFREAVKHIPGGVNSPVRAFKSVGMDPIYIESGTKGHIFDVDGNEYIDFISSWGPHILGHAHPAIVEAIQKTATKGTSFGACIPLEVEMSKLVKSFFPSMEKVRMVNSGTEATMSAVRLARGYTKRTLIVKFDGCYHGHSDGFLVQAGSGVATFSSVQNNGVTTSTVSETLVAEFNNIASLEDLFKKHGSQIAAVIIEPIMGNMGIIKPEENFLKEVRRVTSEYGSLLIFDEVITGFRLSAGGAQKLYGVIPDLTCLGKIIGGGLPVGAFGGRAEIMDALSPDGAVYQAGTLSGNPLALAAGIAMLKELQKPETYPALQAKGKAFSDGVGRLIEPYADHLYYAVFGTLSTIFFRGKPVRNAEDARACDTELFAKFFRLMIAQGIYLPPSQFEAIFVSGAHTEEDFARTFEAIEKSLKQLYK</sequence>
<dbReference type="CDD" id="cd00610">
    <property type="entry name" value="OAT_like"/>
    <property type="match status" value="1"/>
</dbReference>